<organism evidence="2">
    <name type="scientific">Arundo donax</name>
    <name type="common">Giant reed</name>
    <name type="synonym">Donax arundinaceus</name>
    <dbReference type="NCBI Taxonomy" id="35708"/>
    <lineage>
        <taxon>Eukaryota</taxon>
        <taxon>Viridiplantae</taxon>
        <taxon>Streptophyta</taxon>
        <taxon>Embryophyta</taxon>
        <taxon>Tracheophyta</taxon>
        <taxon>Spermatophyta</taxon>
        <taxon>Magnoliopsida</taxon>
        <taxon>Liliopsida</taxon>
        <taxon>Poales</taxon>
        <taxon>Poaceae</taxon>
        <taxon>PACMAD clade</taxon>
        <taxon>Arundinoideae</taxon>
        <taxon>Arundineae</taxon>
        <taxon>Arundo</taxon>
    </lineage>
</organism>
<feature type="region of interest" description="Disordered" evidence="1">
    <location>
        <begin position="1"/>
        <end position="22"/>
    </location>
</feature>
<evidence type="ECO:0000313" key="2">
    <source>
        <dbReference type="EMBL" id="JAD72806.1"/>
    </source>
</evidence>
<reference evidence="2" key="2">
    <citation type="journal article" date="2015" name="Data Brief">
        <title>Shoot transcriptome of the giant reed, Arundo donax.</title>
        <authorList>
            <person name="Barrero R.A."/>
            <person name="Guerrero F.D."/>
            <person name="Moolhuijzen P."/>
            <person name="Goolsby J.A."/>
            <person name="Tidwell J."/>
            <person name="Bellgard S.E."/>
            <person name="Bellgard M.I."/>
        </authorList>
    </citation>
    <scope>NUCLEOTIDE SEQUENCE</scope>
    <source>
        <tissue evidence="2">Shoot tissue taken approximately 20 cm above the soil surface</tissue>
    </source>
</reference>
<protein>
    <submittedName>
        <fullName evidence="2">Uncharacterized protein</fullName>
    </submittedName>
</protein>
<dbReference type="AlphaFoldDB" id="A0A0A9CB36"/>
<evidence type="ECO:0000256" key="1">
    <source>
        <dbReference type="SAM" id="MobiDB-lite"/>
    </source>
</evidence>
<accession>A0A0A9CB36</accession>
<dbReference type="EMBL" id="GBRH01225089">
    <property type="protein sequence ID" value="JAD72806.1"/>
    <property type="molecule type" value="Transcribed_RNA"/>
</dbReference>
<name>A0A0A9CB36_ARUDO</name>
<proteinExistence type="predicted"/>
<sequence>MLKNDSLPQPAPAAEMDIPGDADEDFIESGVLDAADLSDNETGLFLIGTPTVGSANRGTSL</sequence>
<reference evidence="2" key="1">
    <citation type="submission" date="2014-09" db="EMBL/GenBank/DDBJ databases">
        <authorList>
            <person name="Magalhaes I.L.F."/>
            <person name="Oliveira U."/>
            <person name="Santos F.R."/>
            <person name="Vidigal T.H.D.A."/>
            <person name="Brescovit A.D."/>
            <person name="Santos A.J."/>
        </authorList>
    </citation>
    <scope>NUCLEOTIDE SEQUENCE</scope>
    <source>
        <tissue evidence="2">Shoot tissue taken approximately 20 cm above the soil surface</tissue>
    </source>
</reference>